<accession>A0A6C0KLG5</accession>
<evidence type="ECO:0000313" key="2">
    <source>
        <dbReference type="EMBL" id="QHU18006.1"/>
    </source>
</evidence>
<dbReference type="AlphaFoldDB" id="A0A6C0KLG5"/>
<protein>
    <submittedName>
        <fullName evidence="2">Uncharacterized protein</fullName>
    </submittedName>
</protein>
<keyword evidence="1" id="KW-0472">Membrane</keyword>
<name>A0A6C0KLG5_9ZZZZ</name>
<reference evidence="2" key="1">
    <citation type="journal article" date="2020" name="Nature">
        <title>Giant virus diversity and host interactions through global metagenomics.</title>
        <authorList>
            <person name="Schulz F."/>
            <person name="Roux S."/>
            <person name="Paez-Espino D."/>
            <person name="Jungbluth S."/>
            <person name="Walsh D.A."/>
            <person name="Denef V.J."/>
            <person name="McMahon K.D."/>
            <person name="Konstantinidis K.T."/>
            <person name="Eloe-Fadrosh E.A."/>
            <person name="Kyrpides N.C."/>
            <person name="Woyke T."/>
        </authorList>
    </citation>
    <scope>NUCLEOTIDE SEQUENCE</scope>
    <source>
        <strain evidence="2">GVMAG-S-3300012919-55</strain>
    </source>
</reference>
<proteinExistence type="predicted"/>
<keyword evidence="1" id="KW-1133">Transmembrane helix</keyword>
<sequence length="95" mass="11743">MYNPRLVEHQVKDVLHHNLRQCHTLKMNYYSIIFNIICFCFIVLVLGTIFYYKYKGQTNIQERTKKENEKRDYILYNLRKFQNIKNKYITNIPFD</sequence>
<dbReference type="EMBL" id="MN740921">
    <property type="protein sequence ID" value="QHU18006.1"/>
    <property type="molecule type" value="Genomic_DNA"/>
</dbReference>
<keyword evidence="1" id="KW-0812">Transmembrane</keyword>
<evidence type="ECO:0000256" key="1">
    <source>
        <dbReference type="SAM" id="Phobius"/>
    </source>
</evidence>
<organism evidence="2">
    <name type="scientific">viral metagenome</name>
    <dbReference type="NCBI Taxonomy" id="1070528"/>
    <lineage>
        <taxon>unclassified sequences</taxon>
        <taxon>metagenomes</taxon>
        <taxon>organismal metagenomes</taxon>
    </lineage>
</organism>
<feature type="transmembrane region" description="Helical" evidence="1">
    <location>
        <begin position="29"/>
        <end position="52"/>
    </location>
</feature>